<evidence type="ECO:0000256" key="8">
    <source>
        <dbReference type="SAM" id="Coils"/>
    </source>
</evidence>
<evidence type="ECO:0000256" key="7">
    <source>
        <dbReference type="ARBA" id="ARBA00023303"/>
    </source>
</evidence>
<keyword evidence="4 9" id="KW-1133">Transmembrane helix</keyword>
<evidence type="ECO:0000313" key="11">
    <source>
        <dbReference type="EMBL" id="PFX18568.1"/>
    </source>
</evidence>
<feature type="transmembrane region" description="Helical" evidence="9">
    <location>
        <begin position="173"/>
        <end position="198"/>
    </location>
</feature>
<feature type="transmembrane region" description="Helical" evidence="9">
    <location>
        <begin position="775"/>
        <end position="799"/>
    </location>
</feature>
<comment type="subcellular location">
    <subcellularLocation>
        <location evidence="1">Membrane</location>
        <topology evidence="1">Multi-pass membrane protein</topology>
    </subcellularLocation>
</comment>
<evidence type="ECO:0000256" key="5">
    <source>
        <dbReference type="ARBA" id="ARBA00023065"/>
    </source>
</evidence>
<name>A0A2B4RQH3_STYPI</name>
<dbReference type="InterPro" id="IPR005821">
    <property type="entry name" value="Ion_trans_dom"/>
</dbReference>
<comment type="caution">
    <text evidence="11">The sequence shown here is derived from an EMBL/GenBank/DDBJ whole genome shotgun (WGS) entry which is preliminary data.</text>
</comment>
<dbReference type="Pfam" id="PF00520">
    <property type="entry name" value="Ion_trans"/>
    <property type="match status" value="1"/>
</dbReference>
<dbReference type="EMBL" id="LSMT01000404">
    <property type="protein sequence ID" value="PFX18568.1"/>
    <property type="molecule type" value="Genomic_DNA"/>
</dbReference>
<feature type="transmembrane region" description="Helical" evidence="9">
    <location>
        <begin position="700"/>
        <end position="717"/>
    </location>
</feature>
<feature type="coiled-coil region" evidence="8">
    <location>
        <begin position="1008"/>
        <end position="1045"/>
    </location>
</feature>
<keyword evidence="12" id="KW-1185">Reference proteome</keyword>
<dbReference type="GO" id="GO:0005886">
    <property type="term" value="C:plasma membrane"/>
    <property type="evidence" value="ECO:0007669"/>
    <property type="project" value="TreeGrafter"/>
</dbReference>
<dbReference type="AlphaFoldDB" id="A0A2B4RQH3"/>
<keyword evidence="2" id="KW-0813">Transport</keyword>
<gene>
    <name evidence="11" type="primary">TRPC5</name>
    <name evidence="11" type="ORF">AWC38_SpisGene17058</name>
</gene>
<reference evidence="12" key="1">
    <citation type="journal article" date="2017" name="bioRxiv">
        <title>Comparative analysis of the genomes of Stylophora pistillata and Acropora digitifera provides evidence for extensive differences between species of corals.</title>
        <authorList>
            <person name="Voolstra C.R."/>
            <person name="Li Y."/>
            <person name="Liew Y.J."/>
            <person name="Baumgarten S."/>
            <person name="Zoccola D."/>
            <person name="Flot J.-F."/>
            <person name="Tambutte S."/>
            <person name="Allemand D."/>
            <person name="Aranda M."/>
        </authorList>
    </citation>
    <scope>NUCLEOTIDE SEQUENCE [LARGE SCALE GENOMIC DNA]</scope>
</reference>
<protein>
    <submittedName>
        <fullName evidence="11">Short transient receptor potential channel 5</fullName>
    </submittedName>
</protein>
<proteinExistence type="predicted"/>
<keyword evidence="7" id="KW-0407">Ion channel</keyword>
<keyword evidence="3 9" id="KW-0812">Transmembrane</keyword>
<evidence type="ECO:0000256" key="2">
    <source>
        <dbReference type="ARBA" id="ARBA00022448"/>
    </source>
</evidence>
<keyword evidence="6 9" id="KW-0472">Membrane</keyword>
<dbReference type="PANTHER" id="PTHR10117">
    <property type="entry name" value="TRANSIENT RECEPTOR POTENTIAL CHANNEL"/>
    <property type="match status" value="1"/>
</dbReference>
<feature type="transmembrane region" description="Helical" evidence="9">
    <location>
        <begin position="729"/>
        <end position="755"/>
    </location>
</feature>
<dbReference type="InterPro" id="IPR002153">
    <property type="entry name" value="TRPC_channel"/>
</dbReference>
<dbReference type="GO" id="GO:0051480">
    <property type="term" value="P:regulation of cytosolic calcium ion concentration"/>
    <property type="evidence" value="ECO:0007669"/>
    <property type="project" value="TreeGrafter"/>
</dbReference>
<dbReference type="Proteomes" id="UP000225706">
    <property type="component" value="Unassembled WGS sequence"/>
</dbReference>
<evidence type="ECO:0000256" key="9">
    <source>
        <dbReference type="SAM" id="Phobius"/>
    </source>
</evidence>
<feature type="transmembrane region" description="Helical" evidence="9">
    <location>
        <begin position="806"/>
        <end position="824"/>
    </location>
</feature>
<dbReference type="GO" id="GO:0034703">
    <property type="term" value="C:cation channel complex"/>
    <property type="evidence" value="ECO:0007669"/>
    <property type="project" value="TreeGrafter"/>
</dbReference>
<feature type="transmembrane region" description="Helical" evidence="9">
    <location>
        <begin position="598"/>
        <end position="623"/>
    </location>
</feature>
<evidence type="ECO:0000256" key="6">
    <source>
        <dbReference type="ARBA" id="ARBA00023136"/>
    </source>
</evidence>
<evidence type="ECO:0000259" key="10">
    <source>
        <dbReference type="Pfam" id="PF00520"/>
    </source>
</evidence>
<organism evidence="11 12">
    <name type="scientific">Stylophora pistillata</name>
    <name type="common">Smooth cauliflower coral</name>
    <dbReference type="NCBI Taxonomy" id="50429"/>
    <lineage>
        <taxon>Eukaryota</taxon>
        <taxon>Metazoa</taxon>
        <taxon>Cnidaria</taxon>
        <taxon>Anthozoa</taxon>
        <taxon>Hexacorallia</taxon>
        <taxon>Scleractinia</taxon>
        <taxon>Astrocoeniina</taxon>
        <taxon>Pocilloporidae</taxon>
        <taxon>Stylophora</taxon>
    </lineage>
</organism>
<dbReference type="GO" id="GO:0070679">
    <property type="term" value="F:inositol 1,4,5 trisphosphate binding"/>
    <property type="evidence" value="ECO:0007669"/>
    <property type="project" value="TreeGrafter"/>
</dbReference>
<evidence type="ECO:0000256" key="1">
    <source>
        <dbReference type="ARBA" id="ARBA00004141"/>
    </source>
</evidence>
<dbReference type="GO" id="GO:0015279">
    <property type="term" value="F:store-operated calcium channel activity"/>
    <property type="evidence" value="ECO:0007669"/>
    <property type="project" value="TreeGrafter"/>
</dbReference>
<keyword evidence="8" id="KW-0175">Coiled coil</keyword>
<dbReference type="PANTHER" id="PTHR10117:SF54">
    <property type="entry name" value="TRANSIENT RECEPTOR POTENTIAL-GAMMA PROTEIN"/>
    <property type="match status" value="1"/>
</dbReference>
<feature type="domain" description="Ion transport" evidence="10">
    <location>
        <begin position="696"/>
        <end position="920"/>
    </location>
</feature>
<evidence type="ECO:0000256" key="3">
    <source>
        <dbReference type="ARBA" id="ARBA00022692"/>
    </source>
</evidence>
<sequence length="1085" mass="125226">MSGEKNYSQLKYYATSGDNVDSELDNFGGHRIDSLEEFLGKGEKSSWEEIKRVVTAEALGKEKDPLDKAFEIHDKLRHIAETSTENTRAIEKLADRVEDFAFDLLDQVKSIEEEDIHDKAADRYASLFSEITTKAIAKEQQKFVSHPFIFKRVEKRWKLGLSKDFQSRLPHRLLLLLIMMLDAILTPLMLLVNAYVAYKDQQRHFGKKSESNTNSEIEWKFSRADIEEQYRRMHVVVVPFNIFSEPLKALYLAKYSDRRDKRMIDLEGKLEVVLAKLQWMSKGDPKENEGGSNKEISMVADDEEAKTSLGYPLLHSTYLAMPLNAMWVKKIISKQLNDLNRTKGKENTFCLNLRDTFVSGRQDYIKLKMSEGNNYDQLRSPASNGDNVDGIGLVNLGGLSRGLSFGGNTFHMRNEDEATSAPLVERSVKLGKPTTHSFYKADIYCANSYSDLFDHKIESLKDFISKGEKSSWDDIKNVVTADALCKEKDPLDKAFEVHEKLCHIAKTSTEKTKAIEKLAHRVEDFAYDLLDQVKRREEKEIHDKGADRYTSLFSKITLNAIVKGRQKFVSHPFIFKRVERRWKLGLSKNFRSRLPYQILLFLIMMLDAILTPVLLPFTAYVAYQDQQGHLREQSVSEANSPGNKRKKRSRLTKILVIHRDYLETPYVIFMKTQFMQLVFIGLFFRISMIGSSVAPTFEEYSILLFFCGFVLGEIQQYRSSASMVYFRDMWNYLDVLIMLVYAFVFSSRVATIIIAGDPFNNRLLELAHYGYGFDAMLLTLRFSSILELSSVIGPLQLALFRMCLDLLVILIQFGFVIVAFSLAITKCYAAETSFLTPLNNGSNHVEYCVEGSLNCFFKSARQLVWSIFGMTHFEEMESFTSLTSDIVVFLYLVFLVLSVIMLVNILVALLTTTYDKYKTNAEIEWKFSRAVVEEQYRRMHLVVVPFNIISELIKALYFAKYPDRRDKGKDERNLEYQKFLQERFFPELTLRYWRKYNGSFPLTVDRKLDTLREKIESAKKDLSQMKKKAQRVINLEEKLEFVIKQLQRISNGVPKEDKGKSKKELTFIVDNGETKSSSGSFTESN</sequence>
<accession>A0A2B4RQH3</accession>
<dbReference type="OrthoDB" id="2373987at2759"/>
<evidence type="ECO:0000313" key="12">
    <source>
        <dbReference type="Proteomes" id="UP000225706"/>
    </source>
</evidence>
<keyword evidence="11" id="KW-0675">Receptor</keyword>
<evidence type="ECO:0000256" key="4">
    <source>
        <dbReference type="ARBA" id="ARBA00022989"/>
    </source>
</evidence>
<feature type="transmembrane region" description="Helical" evidence="9">
    <location>
        <begin position="886"/>
        <end position="910"/>
    </location>
</feature>
<keyword evidence="5" id="KW-0406">Ion transport</keyword>